<dbReference type="AlphaFoldDB" id="A0A0F9AMJ2"/>
<sequence length="113" mass="13373">MKKLHELIADRIRNYKPVSIPALRKWELLAIDQANAIDLIDDMAGKILIEKSTYDEMMKKMDNIDAGLERVDTGIDQFHEFLVLHMGVDWYSRMIIKFNEWKEKQKEYKEISG</sequence>
<name>A0A0F9AMJ2_9ZZZZ</name>
<reference evidence="1" key="1">
    <citation type="journal article" date="2015" name="Nature">
        <title>Complex archaea that bridge the gap between prokaryotes and eukaryotes.</title>
        <authorList>
            <person name="Spang A."/>
            <person name="Saw J.H."/>
            <person name="Jorgensen S.L."/>
            <person name="Zaremba-Niedzwiedzka K."/>
            <person name="Martijn J."/>
            <person name="Lind A.E."/>
            <person name="van Eijk R."/>
            <person name="Schleper C."/>
            <person name="Guy L."/>
            <person name="Ettema T.J."/>
        </authorList>
    </citation>
    <scope>NUCLEOTIDE SEQUENCE</scope>
</reference>
<evidence type="ECO:0000313" key="1">
    <source>
        <dbReference type="EMBL" id="KKK73401.1"/>
    </source>
</evidence>
<proteinExistence type="predicted"/>
<protein>
    <submittedName>
        <fullName evidence="1">Uncharacterized protein</fullName>
    </submittedName>
</protein>
<organism evidence="1">
    <name type="scientific">marine sediment metagenome</name>
    <dbReference type="NCBI Taxonomy" id="412755"/>
    <lineage>
        <taxon>unclassified sequences</taxon>
        <taxon>metagenomes</taxon>
        <taxon>ecological metagenomes</taxon>
    </lineage>
</organism>
<dbReference type="EMBL" id="LAZR01056801">
    <property type="protein sequence ID" value="KKK73401.1"/>
    <property type="molecule type" value="Genomic_DNA"/>
</dbReference>
<gene>
    <name evidence="1" type="ORF">LCGC14_2894210</name>
</gene>
<accession>A0A0F9AMJ2</accession>
<comment type="caution">
    <text evidence="1">The sequence shown here is derived from an EMBL/GenBank/DDBJ whole genome shotgun (WGS) entry which is preliminary data.</text>
</comment>